<keyword evidence="3" id="KW-0326">Glycosidase</keyword>
<feature type="binding site" evidence="2">
    <location>
        <position position="313"/>
    </location>
    <ligand>
        <name>substrate</name>
    </ligand>
</feature>
<keyword evidence="3" id="KW-0136">Cellulose degradation</keyword>
<dbReference type="PANTHER" id="PTHR34876">
    <property type="match status" value="1"/>
</dbReference>
<dbReference type="SUPFAM" id="SSF51989">
    <property type="entry name" value="Glycosyl hydrolases family 6, cellulases"/>
    <property type="match status" value="1"/>
</dbReference>
<feature type="chain" id="PRO_5016191022" description="Glucanase" evidence="3">
    <location>
        <begin position="31"/>
        <end position="339"/>
    </location>
</feature>
<feature type="binding site" evidence="2">
    <location>
        <position position="89"/>
    </location>
    <ligand>
        <name>substrate</name>
    </ligand>
</feature>
<dbReference type="PANTHER" id="PTHR34876:SF4">
    <property type="entry name" value="1,4-BETA-D-GLUCAN CELLOBIOHYDROLASE C-RELATED"/>
    <property type="match status" value="1"/>
</dbReference>
<feature type="signal peptide" evidence="3">
    <location>
        <begin position="1"/>
        <end position="30"/>
    </location>
</feature>
<accession>A0A316F4R9</accession>
<feature type="active site" description="Proton donor" evidence="1">
    <location>
        <position position="164"/>
    </location>
</feature>
<dbReference type="EC" id="3.2.1.-" evidence="3"/>
<dbReference type="AlphaFoldDB" id="A0A316F4R9"/>
<evidence type="ECO:0000256" key="3">
    <source>
        <dbReference type="RuleBase" id="RU361186"/>
    </source>
</evidence>
<reference evidence="4 5" key="1">
    <citation type="submission" date="2018-05" db="EMBL/GenBank/DDBJ databases">
        <title>Genomic Encyclopedia of Archaeal and Bacterial Type Strains, Phase II (KMG-II): from individual species to whole genera.</title>
        <authorList>
            <person name="Goeker M."/>
        </authorList>
    </citation>
    <scope>NUCLEOTIDE SEQUENCE [LARGE SCALE GENOMIC DNA]</scope>
    <source>
        <strain evidence="4 5">DSM 45184</strain>
    </source>
</reference>
<organism evidence="4 5">
    <name type="scientific">Actinoplanes xinjiangensis</name>
    <dbReference type="NCBI Taxonomy" id="512350"/>
    <lineage>
        <taxon>Bacteria</taxon>
        <taxon>Bacillati</taxon>
        <taxon>Actinomycetota</taxon>
        <taxon>Actinomycetes</taxon>
        <taxon>Micromonosporales</taxon>
        <taxon>Micromonosporaceae</taxon>
        <taxon>Actinoplanes</taxon>
    </lineage>
</organism>
<evidence type="ECO:0000313" key="4">
    <source>
        <dbReference type="EMBL" id="PWK40814.1"/>
    </source>
</evidence>
<name>A0A316F4R9_9ACTN</name>
<protein>
    <recommendedName>
        <fullName evidence="3">Glucanase</fullName>
        <ecNumber evidence="3">3.2.1.-</ecNumber>
    </recommendedName>
</protein>
<dbReference type="Pfam" id="PF01341">
    <property type="entry name" value="Glyco_hydro_6"/>
    <property type="match status" value="1"/>
</dbReference>
<dbReference type="GO" id="GO:0004553">
    <property type="term" value="F:hydrolase activity, hydrolyzing O-glycosyl compounds"/>
    <property type="evidence" value="ECO:0007669"/>
    <property type="project" value="InterPro"/>
</dbReference>
<feature type="binding site" evidence="2">
    <location>
        <position position="281"/>
    </location>
    <ligand>
        <name>substrate</name>
    </ligand>
</feature>
<dbReference type="PIRSF" id="PIRSF001100">
    <property type="entry name" value="Beta_cellobiohydrolase"/>
    <property type="match status" value="1"/>
</dbReference>
<keyword evidence="5" id="KW-1185">Reference proteome</keyword>
<proteinExistence type="inferred from homology"/>
<dbReference type="EMBL" id="QGGR01000018">
    <property type="protein sequence ID" value="PWK40814.1"/>
    <property type="molecule type" value="Genomic_DNA"/>
</dbReference>
<feature type="binding site" evidence="2">
    <location>
        <position position="237"/>
    </location>
    <ligand>
        <name>substrate</name>
    </ligand>
</feature>
<keyword evidence="3" id="KW-0624">Polysaccharide degradation</keyword>
<dbReference type="PRINTS" id="PR00733">
    <property type="entry name" value="GLHYDRLASE6"/>
</dbReference>
<dbReference type="Gene3D" id="3.20.20.40">
    <property type="entry name" value="1, 4-beta cellobiohydrolase"/>
    <property type="match status" value="1"/>
</dbReference>
<dbReference type="OrthoDB" id="309899at2"/>
<feature type="binding site" evidence="2">
    <location>
        <position position="309"/>
    </location>
    <ligand>
        <name>substrate</name>
    </ligand>
</feature>
<keyword evidence="3" id="KW-0732">Signal</keyword>
<evidence type="ECO:0000256" key="1">
    <source>
        <dbReference type="PIRSR" id="PIRSR001100-1"/>
    </source>
</evidence>
<gene>
    <name evidence="4" type="ORF">BC793_11843</name>
</gene>
<dbReference type="InterPro" id="IPR036434">
    <property type="entry name" value="Beta_cellobiohydrolase_sf"/>
</dbReference>
<feature type="active site" description="Proton acceptor" evidence="1">
    <location>
        <position position="315"/>
    </location>
</feature>
<comment type="caution">
    <text evidence="4">The sequence shown here is derived from an EMBL/GenBank/DDBJ whole genome shotgun (WGS) entry which is preliminary data.</text>
</comment>
<keyword evidence="3" id="KW-0378">Hydrolase</keyword>
<comment type="similarity">
    <text evidence="3">Belongs to the glycosyl hydrolase family 6.</text>
</comment>
<evidence type="ECO:0000256" key="2">
    <source>
        <dbReference type="PIRSR" id="PIRSR001100-2"/>
    </source>
</evidence>
<dbReference type="GO" id="GO:0030245">
    <property type="term" value="P:cellulose catabolic process"/>
    <property type="evidence" value="ECO:0007669"/>
    <property type="project" value="UniProtKB-KW"/>
</dbReference>
<feature type="binding site" evidence="2">
    <location>
        <position position="210"/>
    </location>
    <ligand>
        <name>substrate</name>
    </ligand>
</feature>
<dbReference type="RefSeq" id="WP_109599500.1">
    <property type="nucleotide sequence ID" value="NZ_BONA01000082.1"/>
</dbReference>
<dbReference type="Proteomes" id="UP000245697">
    <property type="component" value="Unassembled WGS sequence"/>
</dbReference>
<keyword evidence="3" id="KW-0119">Carbohydrate metabolism</keyword>
<feature type="binding site" evidence="2">
    <location>
        <position position="207"/>
    </location>
    <ligand>
        <name>substrate</name>
    </ligand>
</feature>
<evidence type="ECO:0000313" key="5">
    <source>
        <dbReference type="Proteomes" id="UP000245697"/>
    </source>
</evidence>
<sequence>MARHRYRRGRRARLLALLLGVTTAAAVALAHDPAEPAPLRTPPAARPVAGLYLDPGGLAPRYLRNLRKSGRHREAAVIRRIADQPAATWFTDARPGFADRARRLVTAASTTGRVPVVTLYFIPHRDCRQYSAGGARSAQSYRNWISSMAGAMRGHRAMVILEPDAVAQAVSGCLGPRAAAARYTLLAHAVDTLRAQPGVAVYLDAGHPGWVSAARMAPALRRSGATRARGFALNVANFHTTDTNLRYGTELSRLLAGRHFVVDTSRNGNGPARRGRGDRLWCNPPGRRLGHVPTLRTGRELVDAYLWVKRPGESDGACGGGAPPAGQWYPAYARSLTGS</sequence>
<dbReference type="InterPro" id="IPR016288">
    <property type="entry name" value="Beta_cellobiohydrolase"/>
</dbReference>